<keyword evidence="2" id="KW-0378">Hydrolase</keyword>
<sequence length="394" mass="41429">MLITAGTMLRGPVGDRVEDAAVLVRGGTIVAAGPRTEVEHLAGPGTPRHDHPGATLLPGLINGHVHFCFDASDDPVGAMLREDETRLPERARDLLTAGVTTVRDLGDLKGRALRLRNAVEAGAVPGPRILAAGTPLTPPGGHCWFFGGEVAGERAMRDLVRRNADAGAAVIKVMASGGHITAGGASMWESQFTTAELAAVVDEADRFGLPVAAHAHGTESIVRSITAGVSTVEHCTWLDATGTPERRDDVARTMAERGIAACCTTCGRDWRGSVERLGEQAARELYGRLVWMRELGVPLLPGTDGGVHDAVFDDYAGMLELYEWLGFPAAEVIELATTSAARLLGLAGVTGRIEPGLDADLIVVGGDPSAELAHLHDIRMVVARGRVAGRPVRT</sequence>
<dbReference type="RefSeq" id="WP_166051291.1">
    <property type="nucleotide sequence ID" value="NZ_JAAMPJ010000009.1"/>
</dbReference>
<gene>
    <name evidence="2" type="ORF">G7043_29970</name>
</gene>
<dbReference type="InterPro" id="IPR051781">
    <property type="entry name" value="Metallo-dep_Hydrolase"/>
</dbReference>
<dbReference type="Proteomes" id="UP000481360">
    <property type="component" value="Unassembled WGS sequence"/>
</dbReference>
<dbReference type="EMBL" id="JAAMPJ010000009">
    <property type="protein sequence ID" value="NGY63154.1"/>
    <property type="molecule type" value="Genomic_DNA"/>
</dbReference>
<proteinExistence type="predicted"/>
<dbReference type="AlphaFoldDB" id="A0A7C9VS77"/>
<protein>
    <submittedName>
        <fullName evidence="2">Amidohydrolase family protein</fullName>
    </submittedName>
</protein>
<evidence type="ECO:0000313" key="3">
    <source>
        <dbReference type="Proteomes" id="UP000481360"/>
    </source>
</evidence>
<accession>A0A7C9VS77</accession>
<dbReference type="PANTHER" id="PTHR43135:SF3">
    <property type="entry name" value="ALPHA-D-RIBOSE 1-METHYLPHOSPHONATE 5-TRIPHOSPHATE DIPHOSPHATASE"/>
    <property type="match status" value="1"/>
</dbReference>
<evidence type="ECO:0000313" key="2">
    <source>
        <dbReference type="EMBL" id="NGY63154.1"/>
    </source>
</evidence>
<dbReference type="SUPFAM" id="SSF51338">
    <property type="entry name" value="Composite domain of metallo-dependent hydrolases"/>
    <property type="match status" value="1"/>
</dbReference>
<dbReference type="InterPro" id="IPR011059">
    <property type="entry name" value="Metal-dep_hydrolase_composite"/>
</dbReference>
<keyword evidence="3" id="KW-1185">Reference proteome</keyword>
<dbReference type="InterPro" id="IPR032466">
    <property type="entry name" value="Metal_Hydrolase"/>
</dbReference>
<name>A0A7C9VS77_9PSEU</name>
<dbReference type="GO" id="GO:0016810">
    <property type="term" value="F:hydrolase activity, acting on carbon-nitrogen (but not peptide) bonds"/>
    <property type="evidence" value="ECO:0007669"/>
    <property type="project" value="InterPro"/>
</dbReference>
<dbReference type="SUPFAM" id="SSF51556">
    <property type="entry name" value="Metallo-dependent hydrolases"/>
    <property type="match status" value="1"/>
</dbReference>
<organism evidence="2 3">
    <name type="scientific">Lentzea alba</name>
    <dbReference type="NCBI Taxonomy" id="2714351"/>
    <lineage>
        <taxon>Bacteria</taxon>
        <taxon>Bacillati</taxon>
        <taxon>Actinomycetota</taxon>
        <taxon>Actinomycetes</taxon>
        <taxon>Pseudonocardiales</taxon>
        <taxon>Pseudonocardiaceae</taxon>
        <taxon>Lentzea</taxon>
    </lineage>
</organism>
<dbReference type="PANTHER" id="PTHR43135">
    <property type="entry name" value="ALPHA-D-RIBOSE 1-METHYLPHOSPHONATE 5-TRIPHOSPHATE DIPHOSPHATASE"/>
    <property type="match status" value="1"/>
</dbReference>
<dbReference type="InterPro" id="IPR006680">
    <property type="entry name" value="Amidohydro-rel"/>
</dbReference>
<feature type="domain" description="Amidohydrolase-related" evidence="1">
    <location>
        <begin position="55"/>
        <end position="387"/>
    </location>
</feature>
<dbReference type="Pfam" id="PF01979">
    <property type="entry name" value="Amidohydro_1"/>
    <property type="match status" value="1"/>
</dbReference>
<dbReference type="Gene3D" id="2.30.40.10">
    <property type="entry name" value="Urease, subunit C, domain 1"/>
    <property type="match status" value="1"/>
</dbReference>
<dbReference type="Gene3D" id="3.20.20.140">
    <property type="entry name" value="Metal-dependent hydrolases"/>
    <property type="match status" value="1"/>
</dbReference>
<evidence type="ECO:0000259" key="1">
    <source>
        <dbReference type="Pfam" id="PF01979"/>
    </source>
</evidence>
<reference evidence="2 3" key="1">
    <citation type="submission" date="2020-03" db="EMBL/GenBank/DDBJ databases">
        <title>Isolation and identification of active actinomycetes.</title>
        <authorList>
            <person name="Sun X."/>
        </authorList>
    </citation>
    <scope>NUCLEOTIDE SEQUENCE [LARGE SCALE GENOMIC DNA]</scope>
    <source>
        <strain evidence="2 3">NEAU-D13</strain>
    </source>
</reference>
<comment type="caution">
    <text evidence="2">The sequence shown here is derived from an EMBL/GenBank/DDBJ whole genome shotgun (WGS) entry which is preliminary data.</text>
</comment>